<evidence type="ECO:0000313" key="2">
    <source>
        <dbReference type="EMBL" id="CAF3805907.1"/>
    </source>
</evidence>
<dbReference type="AlphaFoldDB" id="A0A819BQZ8"/>
<dbReference type="EMBL" id="CAJNRG010009056">
    <property type="protein sequence ID" value="CAF2109639.1"/>
    <property type="molecule type" value="Genomic_DNA"/>
</dbReference>
<evidence type="ECO:0000313" key="3">
    <source>
        <dbReference type="Proteomes" id="UP000663842"/>
    </source>
</evidence>
<dbReference type="Proteomes" id="UP000663887">
    <property type="component" value="Unassembled WGS sequence"/>
</dbReference>
<dbReference type="EMBL" id="CAJOBF010000367">
    <property type="protein sequence ID" value="CAF3805907.1"/>
    <property type="molecule type" value="Genomic_DNA"/>
</dbReference>
<dbReference type="Proteomes" id="UP000663842">
    <property type="component" value="Unassembled WGS sequence"/>
</dbReference>
<comment type="caution">
    <text evidence="2">The sequence shown here is derived from an EMBL/GenBank/DDBJ whole genome shotgun (WGS) entry which is preliminary data.</text>
</comment>
<protein>
    <submittedName>
        <fullName evidence="2">Uncharacterized protein</fullName>
    </submittedName>
</protein>
<reference evidence="2" key="1">
    <citation type="submission" date="2021-02" db="EMBL/GenBank/DDBJ databases">
        <authorList>
            <person name="Nowell W R."/>
        </authorList>
    </citation>
    <scope>NUCLEOTIDE SEQUENCE</scope>
</reference>
<proteinExistence type="predicted"/>
<name>A0A819BQZ8_9BILA</name>
<sequence>MSLTTVNKLINDIEMDHCASSNDSLATTGIGPCIGFAILLNDCHHVFIEHRSSVYLPSTFDLNNVRSVLKSVVQHVSKTLPGSNKEEKELNYLVTVINHFCSSTTDLGAVERLLSDVKAMLGKTTIDLERQINLDDFDE</sequence>
<evidence type="ECO:0000313" key="1">
    <source>
        <dbReference type="EMBL" id="CAF2109639.1"/>
    </source>
</evidence>
<organism evidence="2 3">
    <name type="scientific">Rotaria magnacalcarata</name>
    <dbReference type="NCBI Taxonomy" id="392030"/>
    <lineage>
        <taxon>Eukaryota</taxon>
        <taxon>Metazoa</taxon>
        <taxon>Spiralia</taxon>
        <taxon>Gnathifera</taxon>
        <taxon>Rotifera</taxon>
        <taxon>Eurotatoria</taxon>
        <taxon>Bdelloidea</taxon>
        <taxon>Philodinida</taxon>
        <taxon>Philodinidae</taxon>
        <taxon>Rotaria</taxon>
    </lineage>
</organism>
<accession>A0A819BQZ8</accession>
<gene>
    <name evidence="2" type="ORF">UXM345_LOCUS5089</name>
    <name evidence="1" type="ORF">XDN619_LOCUS20488</name>
</gene>